<dbReference type="PANTHER" id="PTHR11579">
    <property type="entry name" value="PROTEIN-L-ISOASPARTATE O-METHYLTRANSFERASE"/>
    <property type="match status" value="1"/>
</dbReference>
<dbReference type="CDD" id="cd02440">
    <property type="entry name" value="AdoMet_MTases"/>
    <property type="match status" value="1"/>
</dbReference>
<proteinExistence type="inferred from homology"/>
<name>A0A378JNF1_9GAMM</name>
<keyword evidence="4" id="KW-0808">Transferase</keyword>
<accession>A0A378JNF1</accession>
<dbReference type="EMBL" id="UGOD01000001">
    <property type="protein sequence ID" value="STX52208.1"/>
    <property type="molecule type" value="Genomic_DNA"/>
</dbReference>
<evidence type="ECO:0000256" key="3">
    <source>
        <dbReference type="ARBA" id="ARBA00030757"/>
    </source>
</evidence>
<evidence type="ECO:0000313" key="5">
    <source>
        <dbReference type="Proteomes" id="UP000254794"/>
    </source>
</evidence>
<sequence>MISQNARINMIKQQLRTGDVLDEDILALYDKFPRDEFVPRAMHQFAYSDMQIPLPHEQRMMSPLEEGRILQALQLKKEETALEIGTGTGYFTALLSNLCKNVISVDYFQDFLDTAAVNLKHHHCNNVELIKGDGYNGWLDKAPYDVIIMTGAVSTITDTLRLQVLPGGRIFAIIGKEPVMQAMLFTLGLDGIWTQELLFETCIPPLINRLKPKEFIF</sequence>
<dbReference type="InterPro" id="IPR029063">
    <property type="entry name" value="SAM-dependent_MTases_sf"/>
</dbReference>
<evidence type="ECO:0000256" key="1">
    <source>
        <dbReference type="ARBA" id="ARBA00005369"/>
    </source>
</evidence>
<dbReference type="SUPFAM" id="SSF53335">
    <property type="entry name" value="S-adenosyl-L-methionine-dependent methyltransferases"/>
    <property type="match status" value="1"/>
</dbReference>
<gene>
    <name evidence="4" type="primary">pcm</name>
    <name evidence="4" type="ORF">NCTC13316_02312</name>
</gene>
<dbReference type="OrthoDB" id="9810066at2"/>
<dbReference type="GO" id="GO:0032259">
    <property type="term" value="P:methylation"/>
    <property type="evidence" value="ECO:0007669"/>
    <property type="project" value="UniProtKB-KW"/>
</dbReference>
<comment type="similarity">
    <text evidence="1">Belongs to the methyltransferase superfamily. L-isoaspartyl/D-aspartyl protein methyltransferase family.</text>
</comment>
<dbReference type="Pfam" id="PF01135">
    <property type="entry name" value="PCMT"/>
    <property type="match status" value="1"/>
</dbReference>
<organism evidence="4 5">
    <name type="scientific">Legionella busanensis</name>
    <dbReference type="NCBI Taxonomy" id="190655"/>
    <lineage>
        <taxon>Bacteria</taxon>
        <taxon>Pseudomonadati</taxon>
        <taxon>Pseudomonadota</taxon>
        <taxon>Gammaproteobacteria</taxon>
        <taxon>Legionellales</taxon>
        <taxon>Legionellaceae</taxon>
        <taxon>Legionella</taxon>
    </lineage>
</organism>
<evidence type="ECO:0000256" key="2">
    <source>
        <dbReference type="ARBA" id="ARBA00013346"/>
    </source>
</evidence>
<dbReference type="Gene3D" id="3.40.50.150">
    <property type="entry name" value="Vaccinia Virus protein VP39"/>
    <property type="match status" value="1"/>
</dbReference>
<keyword evidence="4" id="KW-0489">Methyltransferase</keyword>
<dbReference type="Proteomes" id="UP000254794">
    <property type="component" value="Unassembled WGS sequence"/>
</dbReference>
<reference evidence="4 5" key="1">
    <citation type="submission" date="2018-06" db="EMBL/GenBank/DDBJ databases">
        <authorList>
            <consortium name="Pathogen Informatics"/>
            <person name="Doyle S."/>
        </authorList>
    </citation>
    <scope>NUCLEOTIDE SEQUENCE [LARGE SCALE GENOMIC DNA]</scope>
    <source>
        <strain evidence="4 5">NCTC13316</strain>
    </source>
</reference>
<dbReference type="AlphaFoldDB" id="A0A378JNF1"/>
<keyword evidence="5" id="KW-1185">Reference proteome</keyword>
<evidence type="ECO:0000313" key="4">
    <source>
        <dbReference type="EMBL" id="STX52208.1"/>
    </source>
</evidence>
<dbReference type="GO" id="GO:0004719">
    <property type="term" value="F:protein-L-isoaspartate (D-aspartate) O-methyltransferase activity"/>
    <property type="evidence" value="ECO:0007669"/>
    <property type="project" value="InterPro"/>
</dbReference>
<dbReference type="PROSITE" id="PS01279">
    <property type="entry name" value="PCMT"/>
    <property type="match status" value="1"/>
</dbReference>
<dbReference type="PANTHER" id="PTHR11579:SF18">
    <property type="entry name" value="PROTEIN-L-ISOASPARTATE O-METHYLTRANSFERASE"/>
    <property type="match status" value="1"/>
</dbReference>
<dbReference type="InterPro" id="IPR000682">
    <property type="entry name" value="PCMT"/>
</dbReference>
<dbReference type="RefSeq" id="WP_115331781.1">
    <property type="nucleotide sequence ID" value="NZ_CAAAHP010000005.1"/>
</dbReference>
<dbReference type="GO" id="GO:0005737">
    <property type="term" value="C:cytoplasm"/>
    <property type="evidence" value="ECO:0007669"/>
    <property type="project" value="TreeGrafter"/>
</dbReference>
<protein>
    <recommendedName>
        <fullName evidence="2">Protein-L-isoaspartate O-methyltransferase</fullName>
    </recommendedName>
    <alternativeName>
        <fullName evidence="3">Protein L-isoaspartyl methyltransferase</fullName>
    </alternativeName>
</protein>